<sequence length="373" mass="41487">MNRVVNVAQVIRLLEKWAPKKYAYDWDNVGLQIGSYEQAVTNCMVTLDVTESVVDEAIAKEANLIIAHHPLLFKPLKQIDIEKPIGKLIQKIVKNDISVYAAHTNLDVAPGGVNDLLADQLGLVDRKVLVPTIEEKRMKLIVYVPRAFVDPVYTALANKGAGFLGEYSHCSFRSEGVGTFYPLSDADPFIGEREQLTTVEEVKLEMLIQESQASSIIATLRNAHPYEEPAFDLIELENEGNVMGIGRVGRLKETMDLRMFCEFVKKNMSVQGLRVTGNLTKKIQKVAIIGGSGEKYIQHAKRSGADVYVTGDMSFHQAQDAEALGLAVVDPGHHVEKVMIEGVRDYISKEIEKMNADMETIATSQSTEPFYFI</sequence>
<organism evidence="6 7">
    <name type="scientific">Natronobacillus azotifigens</name>
    <dbReference type="NCBI Taxonomy" id="472978"/>
    <lineage>
        <taxon>Bacteria</taxon>
        <taxon>Bacillati</taxon>
        <taxon>Bacillota</taxon>
        <taxon>Bacilli</taxon>
        <taxon>Bacillales</taxon>
        <taxon>Bacillaceae</taxon>
        <taxon>Natronobacillus</taxon>
    </lineage>
</organism>
<dbReference type="Proteomes" id="UP001084197">
    <property type="component" value="Unassembled WGS sequence"/>
</dbReference>
<dbReference type="Pfam" id="PF01784">
    <property type="entry name" value="DUF34_NIF3"/>
    <property type="match status" value="1"/>
</dbReference>
<dbReference type="NCBIfam" id="TIGR00486">
    <property type="entry name" value="YbgI_SA1388"/>
    <property type="match status" value="1"/>
</dbReference>
<keyword evidence="7" id="KW-1185">Reference proteome</keyword>
<evidence type="ECO:0000256" key="1">
    <source>
        <dbReference type="ARBA" id="ARBA00006964"/>
    </source>
</evidence>
<dbReference type="GO" id="GO:0005737">
    <property type="term" value="C:cytoplasm"/>
    <property type="evidence" value="ECO:0007669"/>
    <property type="project" value="TreeGrafter"/>
</dbReference>
<evidence type="ECO:0000313" key="6">
    <source>
        <dbReference type="EMBL" id="MCZ0704040.1"/>
    </source>
</evidence>
<dbReference type="InterPro" id="IPR002678">
    <property type="entry name" value="DUF34/NIF3"/>
</dbReference>
<name>A0A9J6REG1_9BACI</name>
<evidence type="ECO:0000256" key="5">
    <source>
        <dbReference type="PIRSR" id="PIRSR602678-1"/>
    </source>
</evidence>
<evidence type="ECO:0000313" key="7">
    <source>
        <dbReference type="Proteomes" id="UP001084197"/>
    </source>
</evidence>
<dbReference type="InterPro" id="IPR017221">
    <property type="entry name" value="DUF34/NIF3_bac"/>
</dbReference>
<feature type="binding site" evidence="5">
    <location>
        <position position="336"/>
    </location>
    <ligand>
        <name>a divalent metal cation</name>
        <dbReference type="ChEBI" id="CHEBI:60240"/>
        <label>1</label>
    </ligand>
</feature>
<dbReference type="PANTHER" id="PTHR13799">
    <property type="entry name" value="NGG1 INTERACTING FACTOR 3"/>
    <property type="match status" value="1"/>
</dbReference>
<evidence type="ECO:0000256" key="2">
    <source>
        <dbReference type="ARBA" id="ARBA00022112"/>
    </source>
</evidence>
<feature type="binding site" evidence="5">
    <location>
        <position position="69"/>
    </location>
    <ligand>
        <name>a divalent metal cation</name>
        <dbReference type="ChEBI" id="CHEBI:60240"/>
        <label>1</label>
    </ligand>
</feature>
<feature type="binding site" evidence="5">
    <location>
        <position position="333"/>
    </location>
    <ligand>
        <name>a divalent metal cation</name>
        <dbReference type="ChEBI" id="CHEBI:60240"/>
        <label>1</label>
    </ligand>
</feature>
<feature type="binding site" evidence="5">
    <location>
        <position position="68"/>
    </location>
    <ligand>
        <name>a divalent metal cation</name>
        <dbReference type="ChEBI" id="CHEBI:60240"/>
        <label>1</label>
    </ligand>
</feature>
<reference evidence="6" key="1">
    <citation type="submission" date="2022-11" db="EMBL/GenBank/DDBJ databases">
        <title>WGS of Natronobacillus azotifigens 24KS-1, an anaerobic diazotrophic haloalkaliphile from soda-rich habitats.</title>
        <authorList>
            <person name="Sorokin D.Y."/>
            <person name="Merkel A.Y."/>
        </authorList>
    </citation>
    <scope>NUCLEOTIDE SEQUENCE</scope>
    <source>
        <strain evidence="6">24KS-1</strain>
    </source>
</reference>
<comment type="caution">
    <text evidence="6">The sequence shown here is derived from an EMBL/GenBank/DDBJ whole genome shotgun (WGS) entry which is preliminary data.</text>
</comment>
<dbReference type="Gene3D" id="3.30.70.120">
    <property type="match status" value="1"/>
</dbReference>
<dbReference type="PIRSF" id="PIRSF037489">
    <property type="entry name" value="UCP037489_NIF3_YqfO"/>
    <property type="match status" value="1"/>
</dbReference>
<dbReference type="RefSeq" id="WP_268780815.1">
    <property type="nucleotide sequence ID" value="NZ_JAPRAT010000026.1"/>
</dbReference>
<accession>A0A9J6REG1</accession>
<dbReference type="EMBL" id="JAPRAT010000026">
    <property type="protein sequence ID" value="MCZ0704040.1"/>
    <property type="molecule type" value="Genomic_DNA"/>
</dbReference>
<dbReference type="InterPro" id="IPR036069">
    <property type="entry name" value="DUF34/NIF3_sf"/>
</dbReference>
<dbReference type="PANTHER" id="PTHR13799:SF14">
    <property type="entry name" value="GTP CYCLOHYDROLASE 1 TYPE 2 HOMOLOG"/>
    <property type="match status" value="1"/>
</dbReference>
<dbReference type="InterPro" id="IPR015867">
    <property type="entry name" value="N-reg_PII/ATP_PRibTrfase_C"/>
</dbReference>
<dbReference type="AlphaFoldDB" id="A0A9J6REG1"/>
<evidence type="ECO:0000256" key="3">
    <source>
        <dbReference type="ARBA" id="ARBA00022723"/>
    </source>
</evidence>
<comment type="similarity">
    <text evidence="1 4">Belongs to the GTP cyclohydrolase I type 2/NIF3 family.</text>
</comment>
<feature type="binding site" evidence="5">
    <location>
        <position position="107"/>
    </location>
    <ligand>
        <name>a divalent metal cation</name>
        <dbReference type="ChEBI" id="CHEBI:60240"/>
        <label>1</label>
    </ligand>
</feature>
<keyword evidence="3 4" id="KW-0479">Metal-binding</keyword>
<dbReference type="SUPFAM" id="SSF102705">
    <property type="entry name" value="NIF3 (NGG1p interacting factor 3)-like"/>
    <property type="match status" value="1"/>
</dbReference>
<dbReference type="Gene3D" id="3.40.1390.30">
    <property type="entry name" value="NIF3 (NGG1p interacting factor 3)-like"/>
    <property type="match status" value="2"/>
</dbReference>
<dbReference type="GO" id="GO:0046872">
    <property type="term" value="F:metal ion binding"/>
    <property type="evidence" value="ECO:0007669"/>
    <property type="project" value="UniProtKB-UniRule"/>
</dbReference>
<gene>
    <name evidence="6" type="ORF">OWO01_12530</name>
</gene>
<dbReference type="FunFam" id="3.40.1390.30:FF:000001">
    <property type="entry name" value="GTP cyclohydrolase 1 type 2"/>
    <property type="match status" value="1"/>
</dbReference>
<evidence type="ECO:0000256" key="4">
    <source>
        <dbReference type="PIRNR" id="PIRNR037489"/>
    </source>
</evidence>
<protein>
    <recommendedName>
        <fullName evidence="2 4">GTP cyclohydrolase 1 type 2 homolog</fullName>
    </recommendedName>
</protein>
<proteinExistence type="inferred from homology"/>